<dbReference type="PANTHER" id="PTHR21581:SF33">
    <property type="entry name" value="D-ALANYL-D-ALANINE CARBOXYPEPTIDASE DACB"/>
    <property type="match status" value="1"/>
</dbReference>
<dbReference type="GO" id="GO:0006508">
    <property type="term" value="P:proteolysis"/>
    <property type="evidence" value="ECO:0007669"/>
    <property type="project" value="InterPro"/>
</dbReference>
<evidence type="ECO:0000256" key="4">
    <source>
        <dbReference type="ARBA" id="ARBA00022960"/>
    </source>
</evidence>
<dbReference type="GO" id="GO:0009002">
    <property type="term" value="F:serine-type D-Ala-D-Ala carboxypeptidase activity"/>
    <property type="evidence" value="ECO:0007669"/>
    <property type="project" value="InterPro"/>
</dbReference>
<evidence type="ECO:0000256" key="9">
    <source>
        <dbReference type="RuleBase" id="RU004016"/>
    </source>
</evidence>
<keyword evidence="6" id="KW-0961">Cell wall biogenesis/degradation</keyword>
<feature type="active site" description="Acyl-ester intermediate" evidence="7">
    <location>
        <position position="83"/>
    </location>
</feature>
<evidence type="ECO:0000256" key="5">
    <source>
        <dbReference type="ARBA" id="ARBA00022984"/>
    </source>
</evidence>
<dbReference type="PRINTS" id="PR00725">
    <property type="entry name" value="DADACBPTASE1"/>
</dbReference>
<dbReference type="AlphaFoldDB" id="A0A315ZRF6"/>
<keyword evidence="11" id="KW-0645">Protease</keyword>
<gene>
    <name evidence="11" type="ORF">SAMN05216529_11956</name>
</gene>
<feature type="active site" evidence="7">
    <location>
        <position position="143"/>
    </location>
</feature>
<keyword evidence="2" id="KW-0732">Signal</keyword>
<name>A0A315ZRF6_9FIRM</name>
<dbReference type="GO" id="GO:0008360">
    <property type="term" value="P:regulation of cell shape"/>
    <property type="evidence" value="ECO:0007669"/>
    <property type="project" value="UniProtKB-KW"/>
</dbReference>
<dbReference type="InterPro" id="IPR001967">
    <property type="entry name" value="Peptidase_S11_N"/>
</dbReference>
<evidence type="ECO:0000256" key="1">
    <source>
        <dbReference type="ARBA" id="ARBA00007164"/>
    </source>
</evidence>
<dbReference type="OrthoDB" id="9791132at2"/>
<evidence type="ECO:0000313" key="12">
    <source>
        <dbReference type="Proteomes" id="UP000254051"/>
    </source>
</evidence>
<dbReference type="PANTHER" id="PTHR21581">
    <property type="entry name" value="D-ALANYL-D-ALANINE CARBOXYPEPTIDASE"/>
    <property type="match status" value="1"/>
</dbReference>
<keyword evidence="11" id="KW-0121">Carboxypeptidase</keyword>
<evidence type="ECO:0000256" key="3">
    <source>
        <dbReference type="ARBA" id="ARBA00022801"/>
    </source>
</evidence>
<protein>
    <submittedName>
        <fullName evidence="11">D-alanyl-D-alanine carboxypeptidase (Penicillin-binding protein 5/6)</fullName>
    </submittedName>
</protein>
<evidence type="ECO:0000259" key="10">
    <source>
        <dbReference type="Pfam" id="PF00768"/>
    </source>
</evidence>
<organism evidence="11 12">
    <name type="scientific">Faecalicatena contorta</name>
    <dbReference type="NCBI Taxonomy" id="39482"/>
    <lineage>
        <taxon>Bacteria</taxon>
        <taxon>Bacillati</taxon>
        <taxon>Bacillota</taxon>
        <taxon>Clostridia</taxon>
        <taxon>Lachnospirales</taxon>
        <taxon>Lachnospiraceae</taxon>
        <taxon>Faecalicatena</taxon>
    </lineage>
</organism>
<dbReference type="Gene3D" id="3.40.710.10">
    <property type="entry name" value="DD-peptidase/beta-lactamase superfamily"/>
    <property type="match status" value="1"/>
</dbReference>
<reference evidence="12" key="1">
    <citation type="submission" date="2017-07" db="EMBL/GenBank/DDBJ databases">
        <authorList>
            <person name="Varghese N."/>
            <person name="Submissions S."/>
        </authorList>
    </citation>
    <scope>NUCLEOTIDE SEQUENCE [LARGE SCALE GENOMIC DNA]</scope>
    <source>
        <strain evidence="12">NLAE-zl-C134</strain>
    </source>
</reference>
<keyword evidence="3" id="KW-0378">Hydrolase</keyword>
<accession>A0A315ZRF6</accession>
<dbReference type="EMBL" id="UHJJ01000019">
    <property type="protein sequence ID" value="SUQ16008.1"/>
    <property type="molecule type" value="Genomic_DNA"/>
</dbReference>
<feature type="active site" description="Proton acceptor" evidence="7">
    <location>
        <position position="86"/>
    </location>
</feature>
<dbReference type="InterPro" id="IPR018044">
    <property type="entry name" value="Peptidase_S11"/>
</dbReference>
<evidence type="ECO:0000256" key="2">
    <source>
        <dbReference type="ARBA" id="ARBA00022729"/>
    </source>
</evidence>
<dbReference type="SUPFAM" id="SSF56601">
    <property type="entry name" value="beta-lactamase/transpeptidase-like"/>
    <property type="match status" value="1"/>
</dbReference>
<dbReference type="Pfam" id="PF00768">
    <property type="entry name" value="Peptidase_S11"/>
    <property type="match status" value="1"/>
</dbReference>
<evidence type="ECO:0000313" key="11">
    <source>
        <dbReference type="EMBL" id="SUQ16008.1"/>
    </source>
</evidence>
<feature type="domain" description="Peptidase S11 D-alanyl-D-alanine carboxypeptidase A N-terminal" evidence="10">
    <location>
        <begin position="55"/>
        <end position="286"/>
    </location>
</feature>
<dbReference type="Proteomes" id="UP000254051">
    <property type="component" value="Unassembled WGS sequence"/>
</dbReference>
<proteinExistence type="inferred from homology"/>
<evidence type="ECO:0000256" key="8">
    <source>
        <dbReference type="PIRSR" id="PIRSR618044-2"/>
    </source>
</evidence>
<keyword evidence="4" id="KW-0133">Cell shape</keyword>
<comment type="similarity">
    <text evidence="1 9">Belongs to the peptidase S11 family.</text>
</comment>
<dbReference type="RefSeq" id="WP_109714348.1">
    <property type="nucleotide sequence ID" value="NZ_QGDS01000019.1"/>
</dbReference>
<evidence type="ECO:0000256" key="6">
    <source>
        <dbReference type="ARBA" id="ARBA00023316"/>
    </source>
</evidence>
<dbReference type="GO" id="GO:0009252">
    <property type="term" value="P:peptidoglycan biosynthetic process"/>
    <property type="evidence" value="ECO:0007669"/>
    <property type="project" value="UniProtKB-KW"/>
</dbReference>
<dbReference type="GO" id="GO:0071555">
    <property type="term" value="P:cell wall organization"/>
    <property type="evidence" value="ECO:0007669"/>
    <property type="project" value="UniProtKB-KW"/>
</dbReference>
<sequence>MKKFLNLQKKLIIVIVIIFVLFTVGGEIHEYFSTLSYDEYTRNNNGYTRRNDGYTSPHIYLLDRETENVIYEKDAHSKTYPASLTKIMTVIVALENIDDLSEITPIDAETYQNMVNQNASMAGFYSREEVTYRDLLYGTILSSGGEAANSLAIHVAGNVEGFVQMMNAKAVELGLKDTHFTNPEGLHNKNQYTTAYDMAKLLDYALDNGHFKAIITKETFQTTSTPDHPDGLLLKSTVLKFLNKEEQNGFEIIGGKSGTTYEAGQCWATLGLVENHEYISIVMGAPLEDIDHPDHAQITDTLMLYENIKTRK</sequence>
<dbReference type="InterPro" id="IPR012338">
    <property type="entry name" value="Beta-lactam/transpept-like"/>
</dbReference>
<evidence type="ECO:0000256" key="7">
    <source>
        <dbReference type="PIRSR" id="PIRSR618044-1"/>
    </source>
</evidence>
<feature type="binding site" evidence="8">
    <location>
        <position position="256"/>
    </location>
    <ligand>
        <name>substrate</name>
    </ligand>
</feature>
<keyword evidence="12" id="KW-1185">Reference proteome</keyword>
<keyword evidence="5" id="KW-0573">Peptidoglycan synthesis</keyword>